<feature type="domain" description="Cupin type-2" evidence="2">
    <location>
        <begin position="45"/>
        <end position="115"/>
    </location>
</feature>
<dbReference type="AlphaFoldDB" id="A0A3B0U8Y8"/>
<dbReference type="Gene3D" id="2.60.120.10">
    <property type="entry name" value="Jelly Rolls"/>
    <property type="match status" value="1"/>
</dbReference>
<evidence type="ECO:0000256" key="1">
    <source>
        <dbReference type="ARBA" id="ARBA00022723"/>
    </source>
</evidence>
<dbReference type="GO" id="GO:0046872">
    <property type="term" value="F:metal ion binding"/>
    <property type="evidence" value="ECO:0007669"/>
    <property type="project" value="UniProtKB-KW"/>
</dbReference>
<name>A0A3B0U8Y8_9ZZZZ</name>
<organism evidence="3">
    <name type="scientific">hydrothermal vent metagenome</name>
    <dbReference type="NCBI Taxonomy" id="652676"/>
    <lineage>
        <taxon>unclassified sequences</taxon>
        <taxon>metagenomes</taxon>
        <taxon>ecological metagenomes</taxon>
    </lineage>
</organism>
<dbReference type="SUPFAM" id="SSF51182">
    <property type="entry name" value="RmlC-like cupins"/>
    <property type="match status" value="1"/>
</dbReference>
<dbReference type="PANTHER" id="PTHR35848">
    <property type="entry name" value="OXALATE-BINDING PROTEIN"/>
    <property type="match status" value="1"/>
</dbReference>
<reference evidence="3" key="1">
    <citation type="submission" date="2018-06" db="EMBL/GenBank/DDBJ databases">
        <authorList>
            <person name="Zhirakovskaya E."/>
        </authorList>
    </citation>
    <scope>NUCLEOTIDE SEQUENCE</scope>
</reference>
<evidence type="ECO:0000313" key="3">
    <source>
        <dbReference type="EMBL" id="VAW21917.1"/>
    </source>
</evidence>
<proteinExistence type="predicted"/>
<dbReference type="PANTHER" id="PTHR35848:SF6">
    <property type="entry name" value="CUPIN TYPE-2 DOMAIN-CONTAINING PROTEIN"/>
    <property type="match status" value="1"/>
</dbReference>
<dbReference type="InterPro" id="IPR013096">
    <property type="entry name" value="Cupin_2"/>
</dbReference>
<sequence length="171" mass="18641">MGKKPIANIFEAELVPWKKGSKFEAGLARLGAKIGAEQLGAQYHVVPAGKTAFPRHAHHNNEEMLIVMSGIGEYQAGDEIWPVKAGDIIAAPVGDGSTAHQMRNNSHGELKYLVVSTRHDPDVVEYPDSKKFAVASMIPKETGMLGARIAYIGKKENSLDYWDGEDIGEEK</sequence>
<keyword evidence="1" id="KW-0479">Metal-binding</keyword>
<dbReference type="InterPro" id="IPR051610">
    <property type="entry name" value="GPI/OXD"/>
</dbReference>
<evidence type="ECO:0000259" key="2">
    <source>
        <dbReference type="Pfam" id="PF07883"/>
    </source>
</evidence>
<dbReference type="InterPro" id="IPR011051">
    <property type="entry name" value="RmlC_Cupin_sf"/>
</dbReference>
<protein>
    <recommendedName>
        <fullName evidence="2">Cupin type-2 domain-containing protein</fullName>
    </recommendedName>
</protein>
<dbReference type="CDD" id="cd02224">
    <property type="entry name" value="cupin_SPO2919-like"/>
    <property type="match status" value="1"/>
</dbReference>
<dbReference type="Pfam" id="PF07883">
    <property type="entry name" value="Cupin_2"/>
    <property type="match status" value="1"/>
</dbReference>
<dbReference type="InterPro" id="IPR014710">
    <property type="entry name" value="RmlC-like_jellyroll"/>
</dbReference>
<gene>
    <name evidence="3" type="ORF">MNBD_ALPHA11-2439</name>
</gene>
<dbReference type="EMBL" id="UOEQ01000383">
    <property type="protein sequence ID" value="VAW21917.1"/>
    <property type="molecule type" value="Genomic_DNA"/>
</dbReference>
<accession>A0A3B0U8Y8</accession>